<reference evidence="4" key="2">
    <citation type="journal article" date="2021" name="PeerJ">
        <title>Extensive microbial diversity within the chicken gut microbiome revealed by metagenomics and culture.</title>
        <authorList>
            <person name="Gilroy R."/>
            <person name="Ravi A."/>
            <person name="Getino M."/>
            <person name="Pursley I."/>
            <person name="Horton D.L."/>
            <person name="Alikhan N.F."/>
            <person name="Baker D."/>
            <person name="Gharbi K."/>
            <person name="Hall N."/>
            <person name="Watson M."/>
            <person name="Adriaenssens E.M."/>
            <person name="Foster-Nyarko E."/>
            <person name="Jarju S."/>
            <person name="Secka A."/>
            <person name="Antonio M."/>
            <person name="Oren A."/>
            <person name="Chaudhuri R.R."/>
            <person name="La Ragione R."/>
            <person name="Hildebrand F."/>
            <person name="Pallen M.J."/>
        </authorList>
    </citation>
    <scope>NUCLEOTIDE SEQUENCE</scope>
    <source>
        <strain evidence="4">ChiBcec6-7307</strain>
    </source>
</reference>
<evidence type="ECO:0000256" key="3">
    <source>
        <dbReference type="SAM" id="SignalP"/>
    </source>
</evidence>
<dbReference type="EMBL" id="DVOS01000001">
    <property type="protein sequence ID" value="HIV22308.1"/>
    <property type="molecule type" value="Genomic_DNA"/>
</dbReference>
<sequence>MRKLMRPALFMIAAAALVLLPARQSQAAVNMIAQAKENKVSTGKFVKNSKGIRYRYKNGKYAKNKWHSIGGKIYYFNSKGYAETGWFEYKKNTYYANSSGVVSAGKWVTKNKKKYYMKSNGIRAEKEWVKKDGKYYYFDGKGVMASKCQVTSGGKHYYVGPDGARKSNCWVVQKGKRYYFGKNGVRYENKWVRANGKYYYLGKNGVMAVSKWVGNYYVGSDGARKTNCVVDGYRLDSTGKRTKITKFSGKYLIVGDSRVVGMDSAVSDSKTKFIGKVFMGYSWLKSTAGPQVESYLAGNPKLTVVFAFGVNDLGNVNSYISYYKSLQKKYPKAKFYYLSVNPVNEGTAAAYGYQVKNSQIKTFNKKLKSAFGGKYLNSYSYLTKNGFSTADGVHYTAATYQKLYKFIKSKIQ</sequence>
<dbReference type="PROSITE" id="PS51170">
    <property type="entry name" value="CW"/>
    <property type="match status" value="2"/>
</dbReference>
<name>A0A9D1NWJ1_9FIRM</name>
<dbReference type="Gene3D" id="2.20.120.10">
    <property type="entry name" value="Multimodular pneumococcal cell wall endolysin, domain 3"/>
    <property type="match status" value="1"/>
</dbReference>
<reference evidence="4" key="1">
    <citation type="submission" date="2020-10" db="EMBL/GenBank/DDBJ databases">
        <authorList>
            <person name="Gilroy R."/>
        </authorList>
    </citation>
    <scope>NUCLEOTIDE SEQUENCE</scope>
    <source>
        <strain evidence="4">ChiBcec6-7307</strain>
    </source>
</reference>
<comment type="caution">
    <text evidence="4">The sequence shown here is derived from an EMBL/GenBank/DDBJ whole genome shotgun (WGS) entry which is preliminary data.</text>
</comment>
<evidence type="ECO:0008006" key="6">
    <source>
        <dbReference type="Google" id="ProtNLM"/>
    </source>
</evidence>
<accession>A0A9D1NWJ1</accession>
<organism evidence="4 5">
    <name type="scientific">Candidatus Merdiplasma excrementigallinarum</name>
    <dbReference type="NCBI Taxonomy" id="2840864"/>
    <lineage>
        <taxon>Bacteria</taxon>
        <taxon>Bacillati</taxon>
        <taxon>Bacillota</taxon>
        <taxon>Clostridia</taxon>
        <taxon>Lachnospirales</taxon>
        <taxon>Lachnospiraceae</taxon>
        <taxon>Lachnospiraceae incertae sedis</taxon>
        <taxon>Candidatus Merdiplasma</taxon>
    </lineage>
</organism>
<feature type="chain" id="PRO_5039227009" description="Toxin A" evidence="3">
    <location>
        <begin position="28"/>
        <end position="412"/>
    </location>
</feature>
<dbReference type="Proteomes" id="UP000886889">
    <property type="component" value="Unassembled WGS sequence"/>
</dbReference>
<feature type="signal peptide" evidence="3">
    <location>
        <begin position="1"/>
        <end position="27"/>
    </location>
</feature>
<dbReference type="Gene3D" id="2.10.270.10">
    <property type="entry name" value="Cholin Binding"/>
    <property type="match status" value="2"/>
</dbReference>
<evidence type="ECO:0000256" key="1">
    <source>
        <dbReference type="ARBA" id="ARBA00022737"/>
    </source>
</evidence>
<dbReference type="SUPFAM" id="SSF69360">
    <property type="entry name" value="Cell wall binding repeat"/>
    <property type="match status" value="1"/>
</dbReference>
<evidence type="ECO:0000256" key="2">
    <source>
        <dbReference type="PROSITE-ProRule" id="PRU00591"/>
    </source>
</evidence>
<keyword evidence="3" id="KW-0732">Signal</keyword>
<dbReference type="Pfam" id="PF19085">
    <property type="entry name" value="Choline_bind_2"/>
    <property type="match status" value="1"/>
</dbReference>
<dbReference type="Pfam" id="PF01473">
    <property type="entry name" value="Choline_bind_1"/>
    <property type="match status" value="4"/>
</dbReference>
<dbReference type="AlphaFoldDB" id="A0A9D1NWJ1"/>
<dbReference type="InterPro" id="IPR036514">
    <property type="entry name" value="SGNH_hydro_sf"/>
</dbReference>
<proteinExistence type="predicted"/>
<dbReference type="InterPro" id="IPR018337">
    <property type="entry name" value="Cell_wall/Cho-bd_repeat"/>
</dbReference>
<dbReference type="Gene3D" id="3.40.50.1110">
    <property type="entry name" value="SGNH hydrolase"/>
    <property type="match status" value="1"/>
</dbReference>
<feature type="repeat" description="Cell wall-binding" evidence="2">
    <location>
        <begin position="188"/>
        <end position="207"/>
    </location>
</feature>
<gene>
    <name evidence="4" type="ORF">IAC80_00070</name>
</gene>
<feature type="repeat" description="Cell wall-binding" evidence="2">
    <location>
        <begin position="125"/>
        <end position="144"/>
    </location>
</feature>
<evidence type="ECO:0000313" key="4">
    <source>
        <dbReference type="EMBL" id="HIV22308.1"/>
    </source>
</evidence>
<protein>
    <recommendedName>
        <fullName evidence="6">Toxin A</fullName>
    </recommendedName>
</protein>
<evidence type="ECO:0000313" key="5">
    <source>
        <dbReference type="Proteomes" id="UP000886889"/>
    </source>
</evidence>
<keyword evidence="1" id="KW-0677">Repeat</keyword>
<dbReference type="SUPFAM" id="SSF52266">
    <property type="entry name" value="SGNH hydrolase"/>
    <property type="match status" value="1"/>
</dbReference>